<keyword evidence="2" id="KW-0805">Transcription regulation</keyword>
<dbReference type="RefSeq" id="WP_048473278.1">
    <property type="nucleotide sequence ID" value="NZ_JYNL01000068.1"/>
</dbReference>
<evidence type="ECO:0000256" key="4">
    <source>
        <dbReference type="ARBA" id="ARBA00023163"/>
    </source>
</evidence>
<reference evidence="7 8" key="1">
    <citation type="journal article" date="2015" name="Genome Biol. Evol.">
        <title>Characterization of Three Mycobacterium spp. with Potential Use in Bioremediation by Genome Sequencing and Comparative Genomics.</title>
        <authorList>
            <person name="Das S."/>
            <person name="Pettersson B.M."/>
            <person name="Behra P.R."/>
            <person name="Ramesh M."/>
            <person name="Dasgupta S."/>
            <person name="Bhattacharya A."/>
            <person name="Kirsebom L.A."/>
        </authorList>
    </citation>
    <scope>NUCLEOTIDE SEQUENCE [LARGE SCALE GENOMIC DNA]</scope>
    <source>
        <strain evidence="7 8">DSM 43826</strain>
    </source>
</reference>
<comment type="caution">
    <text evidence="7">The sequence shown here is derived from an EMBL/GenBank/DDBJ whole genome shotgun (WGS) entry which is preliminary data.</text>
</comment>
<dbReference type="AlphaFoldDB" id="A0A0J6VGS5"/>
<dbReference type="PROSITE" id="PS50977">
    <property type="entry name" value="HTH_TETR_2"/>
    <property type="match status" value="1"/>
</dbReference>
<dbReference type="InterPro" id="IPR036271">
    <property type="entry name" value="Tet_transcr_reg_TetR-rel_C_sf"/>
</dbReference>
<proteinExistence type="predicted"/>
<feature type="DNA-binding region" description="H-T-H motif" evidence="5">
    <location>
        <begin position="49"/>
        <end position="68"/>
    </location>
</feature>
<dbReference type="STRING" id="37916.MCHLDSM_06206"/>
<evidence type="ECO:0000256" key="3">
    <source>
        <dbReference type="ARBA" id="ARBA00023125"/>
    </source>
</evidence>
<evidence type="ECO:0000313" key="8">
    <source>
        <dbReference type="Proteomes" id="UP000036513"/>
    </source>
</evidence>
<dbReference type="PANTHER" id="PTHR30055">
    <property type="entry name" value="HTH-TYPE TRANSCRIPTIONAL REGULATOR RUTR"/>
    <property type="match status" value="1"/>
</dbReference>
<accession>A0A0J6VGS5</accession>
<feature type="domain" description="HTH tetR-type" evidence="6">
    <location>
        <begin position="26"/>
        <end position="86"/>
    </location>
</feature>
<keyword evidence="8" id="KW-1185">Reference proteome</keyword>
<keyword evidence="3 5" id="KW-0238">DNA-binding</keyword>
<evidence type="ECO:0000256" key="1">
    <source>
        <dbReference type="ARBA" id="ARBA00022491"/>
    </source>
</evidence>
<sequence length="216" mass="23825">MSAAQSAGSDLDSPRRPYATLFAKGEDRRQRILAVAERLLARNGWRSTSLAQIAREAGVTSAGLLHHFASKEQLLNAVLDARDADDDAHADRSGDLITELMRVPERFERAPELVGTFTVLLAENIAPDAPLHDRLHNRYRAAVDIIRKIIERGQRAGRYRPDVDAAAKATEILAFINGMETLWLLDPAIPLTEVFTEYAESLGRDLAATRSEATPT</sequence>
<dbReference type="InterPro" id="IPR001647">
    <property type="entry name" value="HTH_TetR"/>
</dbReference>
<dbReference type="Proteomes" id="UP000036513">
    <property type="component" value="Unassembled WGS sequence"/>
</dbReference>
<organism evidence="7 8">
    <name type="scientific">Mycolicibacterium chlorophenolicum</name>
    <dbReference type="NCBI Taxonomy" id="37916"/>
    <lineage>
        <taxon>Bacteria</taxon>
        <taxon>Bacillati</taxon>
        <taxon>Actinomycetota</taxon>
        <taxon>Actinomycetes</taxon>
        <taxon>Mycobacteriales</taxon>
        <taxon>Mycobacteriaceae</taxon>
        <taxon>Mycolicibacterium</taxon>
    </lineage>
</organism>
<dbReference type="EMBL" id="JYNL01000068">
    <property type="protein sequence ID" value="KMO68673.1"/>
    <property type="molecule type" value="Genomic_DNA"/>
</dbReference>
<keyword evidence="1" id="KW-0678">Repressor</keyword>
<evidence type="ECO:0000259" key="6">
    <source>
        <dbReference type="PROSITE" id="PS50977"/>
    </source>
</evidence>
<dbReference type="GO" id="GO:0000976">
    <property type="term" value="F:transcription cis-regulatory region binding"/>
    <property type="evidence" value="ECO:0007669"/>
    <property type="project" value="TreeGrafter"/>
</dbReference>
<dbReference type="Gene3D" id="1.10.357.10">
    <property type="entry name" value="Tetracycline Repressor, domain 2"/>
    <property type="match status" value="1"/>
</dbReference>
<dbReference type="InterPro" id="IPR009057">
    <property type="entry name" value="Homeodomain-like_sf"/>
</dbReference>
<dbReference type="SUPFAM" id="SSF48498">
    <property type="entry name" value="Tetracyclin repressor-like, C-terminal domain"/>
    <property type="match status" value="1"/>
</dbReference>
<dbReference type="Pfam" id="PF00440">
    <property type="entry name" value="TetR_N"/>
    <property type="match status" value="1"/>
</dbReference>
<name>A0A0J6VGS5_9MYCO</name>
<dbReference type="SMR" id="A0A0J6VGS5"/>
<dbReference type="SUPFAM" id="SSF46689">
    <property type="entry name" value="Homeodomain-like"/>
    <property type="match status" value="1"/>
</dbReference>
<dbReference type="PANTHER" id="PTHR30055:SF234">
    <property type="entry name" value="HTH-TYPE TRANSCRIPTIONAL REGULATOR BETI"/>
    <property type="match status" value="1"/>
</dbReference>
<evidence type="ECO:0000256" key="2">
    <source>
        <dbReference type="ARBA" id="ARBA00023015"/>
    </source>
</evidence>
<dbReference type="PRINTS" id="PR00455">
    <property type="entry name" value="HTHTETR"/>
</dbReference>
<dbReference type="Pfam" id="PF13977">
    <property type="entry name" value="TetR_C_6"/>
    <property type="match status" value="1"/>
</dbReference>
<gene>
    <name evidence="7" type="primary">kstR2_11</name>
    <name evidence="7" type="ORF">MCHLDSM_06206</name>
</gene>
<protein>
    <submittedName>
        <fullName evidence="7">HTH-type transcriptional repressor KstR2</fullName>
    </submittedName>
</protein>
<keyword evidence="4" id="KW-0804">Transcription</keyword>
<dbReference type="PATRIC" id="fig|37916.4.peg.6228"/>
<evidence type="ECO:0000256" key="5">
    <source>
        <dbReference type="PROSITE-ProRule" id="PRU00335"/>
    </source>
</evidence>
<dbReference type="GO" id="GO:0003700">
    <property type="term" value="F:DNA-binding transcription factor activity"/>
    <property type="evidence" value="ECO:0007669"/>
    <property type="project" value="TreeGrafter"/>
</dbReference>
<dbReference type="InterPro" id="IPR039538">
    <property type="entry name" value="BetI_C"/>
</dbReference>
<evidence type="ECO:0000313" key="7">
    <source>
        <dbReference type="EMBL" id="KMO68673.1"/>
    </source>
</evidence>
<dbReference type="InterPro" id="IPR050109">
    <property type="entry name" value="HTH-type_TetR-like_transc_reg"/>
</dbReference>